<dbReference type="AlphaFoldDB" id="A0A5N3QT25"/>
<evidence type="ECO:0000256" key="5">
    <source>
        <dbReference type="SAM" id="SignalP"/>
    </source>
</evidence>
<feature type="compositionally biased region" description="Polar residues" evidence="4">
    <location>
        <begin position="59"/>
        <end position="72"/>
    </location>
</feature>
<dbReference type="InterPro" id="IPR036942">
    <property type="entry name" value="Beta-barrel_TonB_sf"/>
</dbReference>
<evidence type="ECO:0000256" key="2">
    <source>
        <dbReference type="ARBA" id="ARBA00023136"/>
    </source>
</evidence>
<dbReference type="Gene3D" id="2.40.170.20">
    <property type="entry name" value="TonB-dependent receptor, beta-barrel domain"/>
    <property type="match status" value="1"/>
</dbReference>
<keyword evidence="5" id="KW-0732">Signal</keyword>
<dbReference type="InterPro" id="IPR000531">
    <property type="entry name" value="Beta-barrel_TonB"/>
</dbReference>
<evidence type="ECO:0000313" key="8">
    <source>
        <dbReference type="Proteomes" id="UP000326789"/>
    </source>
</evidence>
<feature type="chain" id="PRO_5024355134" evidence="5">
    <location>
        <begin position="22"/>
        <end position="826"/>
    </location>
</feature>
<evidence type="ECO:0000256" key="3">
    <source>
        <dbReference type="ARBA" id="ARBA00023237"/>
    </source>
</evidence>
<evidence type="ECO:0000259" key="6">
    <source>
        <dbReference type="Pfam" id="PF00593"/>
    </source>
</evidence>
<proteinExistence type="predicted"/>
<comment type="subcellular location">
    <subcellularLocation>
        <location evidence="1">Cell outer membrane</location>
    </subcellularLocation>
</comment>
<reference evidence="7 8" key="1">
    <citation type="submission" date="2019-09" db="EMBL/GenBank/DDBJ databases">
        <title>Whole genome sequence of Vibrio fortis.</title>
        <authorList>
            <person name="Das S.K."/>
        </authorList>
    </citation>
    <scope>NUCLEOTIDE SEQUENCE [LARGE SCALE GENOMIC DNA]</scope>
    <source>
        <strain evidence="7 8">AN60</strain>
    </source>
</reference>
<evidence type="ECO:0000256" key="4">
    <source>
        <dbReference type="SAM" id="MobiDB-lite"/>
    </source>
</evidence>
<comment type="caution">
    <text evidence="7">The sequence shown here is derived from an EMBL/GenBank/DDBJ whole genome shotgun (WGS) entry which is preliminary data.</text>
</comment>
<dbReference type="RefSeq" id="WP_150873082.1">
    <property type="nucleotide sequence ID" value="NZ_VWSE01000010.1"/>
</dbReference>
<accession>A0A5N3QT25</accession>
<dbReference type="GO" id="GO:0009279">
    <property type="term" value="C:cell outer membrane"/>
    <property type="evidence" value="ECO:0007669"/>
    <property type="project" value="UniProtKB-SubCell"/>
</dbReference>
<gene>
    <name evidence="7" type="ORF">F2P58_22925</name>
</gene>
<dbReference type="Pfam" id="PF00593">
    <property type="entry name" value="TonB_dep_Rec_b-barrel"/>
    <property type="match status" value="1"/>
</dbReference>
<dbReference type="SUPFAM" id="SSF56935">
    <property type="entry name" value="Porins"/>
    <property type="match status" value="1"/>
</dbReference>
<protein>
    <submittedName>
        <fullName evidence="7">TonB-dependent receptor</fullName>
    </submittedName>
</protein>
<evidence type="ECO:0000313" key="7">
    <source>
        <dbReference type="EMBL" id="KAB0285374.1"/>
    </source>
</evidence>
<organism evidence="7 8">
    <name type="scientific">Vibrio fortis</name>
    <dbReference type="NCBI Taxonomy" id="212667"/>
    <lineage>
        <taxon>Bacteria</taxon>
        <taxon>Pseudomonadati</taxon>
        <taxon>Pseudomonadota</taxon>
        <taxon>Gammaproteobacteria</taxon>
        <taxon>Vibrionales</taxon>
        <taxon>Vibrionaceae</taxon>
        <taxon>Vibrio</taxon>
    </lineage>
</organism>
<feature type="signal peptide" evidence="5">
    <location>
        <begin position="1"/>
        <end position="21"/>
    </location>
</feature>
<name>A0A5N3QT25_9VIBR</name>
<feature type="region of interest" description="Disordered" evidence="4">
    <location>
        <begin position="59"/>
        <end position="79"/>
    </location>
</feature>
<dbReference type="EMBL" id="VWSE01000010">
    <property type="protein sequence ID" value="KAB0285374.1"/>
    <property type="molecule type" value="Genomic_DNA"/>
</dbReference>
<dbReference type="Proteomes" id="UP000326789">
    <property type="component" value="Unassembled WGS sequence"/>
</dbReference>
<keyword evidence="3" id="KW-0998">Cell outer membrane</keyword>
<keyword evidence="7" id="KW-0675">Receptor</keyword>
<sequence length="826" mass="92818">MNKNVIALAILSALGSPISYANEPVDLGDIEISDGNSSNDSAVNSDAIYESYDPIDSGTSVMSETSVQNNKSGGIDTTDLLKSSPYIQMDNSLDDATQENIQSIRPQNFSISGGNYYDNNIQIDGVSATSIHDVVKPTNNDGSTNNLDWNNVVGQTSQSLYVTPDLIGSVEIMDSNISAEHGDFVGGVVNYELRKPKKEFGFSLSTSFQNDSMVEYHEPTEIDPDDDPIAPPVFTKQQTTVSFDMPLTEKLSVLASYSKSTSEVEYTQDEAYGGTTGNNGDTSENFLLKGVYEYRDDLTFEGQIIHSPYESERDLPKARNDLTISNSSGTQGYLSATGFSGSTDWNTKLSVLHNDASRTSNNERYLMDGEFLDWCNTTSNCTDGGIGDLEQLQTDYAWTTSFSTILDQGTFNYGSEIKYTDAGKSRPEDVYYYSSIKKSAADDFICDPNDKSCTPDMANWKHTKYDAFDADVGVYSHALWAEYLTQFGPVEMRAGTRYSYDDFMENHNLAPRLTASWEFIEETYLTVGANRYYANKMIGYAIKEQTPAHTCYQRDMKDTSDGSWGGVPGDWYECSSQPSVDNYSDSDLDTPYSDELTLAITIPTFLDGNARFKTVYRQNRSQFAKSEELTDANGDDYYEMTNNGESDYYGYSIEWSGNYKKHFFNANVTWSETKNNGLVDYTADPEDETELVYYKGQIMTMADMYEDDARQNYAAPFRASASWTALWFDDVLMTNATLYYRGKYEYLTDTKKNYTDTDGSKYDIYDVEKQKAKTTVDLNATYHFLKYKQHNASIDLRIKNLFDEVNGSESNYQIGRSFWVGLNYSM</sequence>
<feature type="domain" description="TonB-dependent receptor-like beta-barrel" evidence="6">
    <location>
        <begin position="281"/>
        <end position="801"/>
    </location>
</feature>
<keyword evidence="2" id="KW-0472">Membrane</keyword>
<evidence type="ECO:0000256" key="1">
    <source>
        <dbReference type="ARBA" id="ARBA00004442"/>
    </source>
</evidence>